<dbReference type="InterPro" id="IPR036837">
    <property type="entry name" value="Cation_efflux_CTD_sf"/>
</dbReference>
<keyword evidence="19" id="KW-1185">Reference proteome</keyword>
<evidence type="ECO:0000256" key="8">
    <source>
        <dbReference type="ARBA" id="ARBA00022989"/>
    </source>
</evidence>
<dbReference type="SUPFAM" id="SSF160240">
    <property type="entry name" value="Cation efflux protein cytoplasmic domain-like"/>
    <property type="match status" value="1"/>
</dbReference>
<evidence type="ECO:0000256" key="1">
    <source>
        <dbReference type="ARBA" id="ARBA00004651"/>
    </source>
</evidence>
<dbReference type="EMBL" id="FOLO01000028">
    <property type="protein sequence ID" value="SFD02707.1"/>
    <property type="molecule type" value="Genomic_DNA"/>
</dbReference>
<feature type="transmembrane region" description="Helical" evidence="15">
    <location>
        <begin position="165"/>
        <end position="182"/>
    </location>
</feature>
<evidence type="ECO:0000259" key="17">
    <source>
        <dbReference type="Pfam" id="PF16916"/>
    </source>
</evidence>
<keyword evidence="7" id="KW-0406">Ion transport</keyword>
<dbReference type="InterPro" id="IPR050291">
    <property type="entry name" value="CDF_Transporter"/>
</dbReference>
<accession>A0A1I1NYT6</accession>
<feature type="transmembrane region" description="Helical" evidence="15">
    <location>
        <begin position="188"/>
        <end position="206"/>
    </location>
</feature>
<evidence type="ECO:0000256" key="5">
    <source>
        <dbReference type="ARBA" id="ARBA00022496"/>
    </source>
</evidence>
<dbReference type="GO" id="GO:0005886">
    <property type="term" value="C:plasma membrane"/>
    <property type="evidence" value="ECO:0007669"/>
    <property type="project" value="UniProtKB-SubCell"/>
</dbReference>
<comment type="similarity">
    <text evidence="2">Belongs to the cation diffusion facilitator (CDF) transporter (TC 2.A.4) family. FieF subfamily.</text>
</comment>
<feature type="transmembrane region" description="Helical" evidence="15">
    <location>
        <begin position="119"/>
        <end position="145"/>
    </location>
</feature>
<evidence type="ECO:0000313" key="18">
    <source>
        <dbReference type="EMBL" id="SFD02707.1"/>
    </source>
</evidence>
<evidence type="ECO:0000256" key="11">
    <source>
        <dbReference type="ARBA" id="ARBA00047695"/>
    </source>
</evidence>
<evidence type="ECO:0000256" key="6">
    <source>
        <dbReference type="ARBA" id="ARBA00022692"/>
    </source>
</evidence>
<dbReference type="FunFam" id="3.30.70.1350:FF:000002">
    <property type="entry name" value="Ferrous-iron efflux pump FieF"/>
    <property type="match status" value="1"/>
</dbReference>
<evidence type="ECO:0000256" key="10">
    <source>
        <dbReference type="ARBA" id="ARBA00035584"/>
    </source>
</evidence>
<evidence type="ECO:0000256" key="2">
    <source>
        <dbReference type="ARBA" id="ARBA00010212"/>
    </source>
</evidence>
<dbReference type="SUPFAM" id="SSF161111">
    <property type="entry name" value="Cation efflux protein transmembrane domain-like"/>
    <property type="match status" value="1"/>
</dbReference>
<dbReference type="InterPro" id="IPR058533">
    <property type="entry name" value="Cation_efflux_TM"/>
</dbReference>
<feature type="domain" description="Cation efflux protein transmembrane" evidence="16">
    <location>
        <begin position="19"/>
        <end position="213"/>
    </location>
</feature>
<keyword evidence="8 15" id="KW-1133">Transmembrane helix</keyword>
<dbReference type="Proteomes" id="UP000198862">
    <property type="component" value="Unassembled WGS sequence"/>
</dbReference>
<feature type="transmembrane region" description="Helical" evidence="15">
    <location>
        <begin position="43"/>
        <end position="65"/>
    </location>
</feature>
<comment type="catalytic activity">
    <reaction evidence="11">
        <text>Zn(2+)(in) + H(+)(out) = Zn(2+)(out) + H(+)(in)</text>
        <dbReference type="Rhea" id="RHEA:28839"/>
        <dbReference type="ChEBI" id="CHEBI:15378"/>
        <dbReference type="ChEBI" id="CHEBI:29105"/>
    </reaction>
</comment>
<dbReference type="AlphaFoldDB" id="A0A1I1NYT6"/>
<gene>
    <name evidence="18" type="ORF">SAMN02745724_03240</name>
</gene>
<dbReference type="InterPro" id="IPR027470">
    <property type="entry name" value="Cation_efflux_CTD"/>
</dbReference>
<dbReference type="NCBIfam" id="TIGR01297">
    <property type="entry name" value="CDF"/>
    <property type="match status" value="1"/>
</dbReference>
<keyword evidence="7" id="KW-0864">Zinc transport</keyword>
<evidence type="ECO:0000313" key="19">
    <source>
        <dbReference type="Proteomes" id="UP000198862"/>
    </source>
</evidence>
<keyword evidence="4" id="KW-1003">Cell membrane</keyword>
<evidence type="ECO:0000256" key="9">
    <source>
        <dbReference type="ARBA" id="ARBA00023136"/>
    </source>
</evidence>
<keyword evidence="9 15" id="KW-0472">Membrane</keyword>
<feature type="transmembrane region" description="Helical" evidence="15">
    <location>
        <begin position="12"/>
        <end position="37"/>
    </location>
</feature>
<feature type="transmembrane region" description="Helical" evidence="15">
    <location>
        <begin position="86"/>
        <end position="107"/>
    </location>
</feature>
<sequence length="303" mass="33181">MLKRMQDKGYDFWVKLASWTAIIMVSLMIMAKVWAWLATGSAAMLGSLTDSLLDITATLINFFVLRYALLPADDDHRYGHGKAEPLAGLAQAAFIAGSACLLAFHGIERLFNPIDISNTGFNIGIAVSIFAIVCTLILVFVQNIVVKKTGSIAIKADSLHYKGDLLLNASVMLAMILASLGWTAADAIFTIGVAFFLLYNAWQVGVESGTHLMDKELPDEDKEEIISLVGSHEKVYGLHDIRTRQAGKTKFIQFHIELDDNLPLIIAHQVADEVETLLKANISGELDIIIHQDPLSVVSKSQN</sequence>
<dbReference type="GO" id="GO:0015086">
    <property type="term" value="F:cadmium ion transmembrane transporter activity"/>
    <property type="evidence" value="ECO:0007669"/>
    <property type="project" value="TreeGrafter"/>
</dbReference>
<organism evidence="18 19">
    <name type="scientific">Pseudoalteromonas denitrificans DSM 6059</name>
    <dbReference type="NCBI Taxonomy" id="1123010"/>
    <lineage>
        <taxon>Bacteria</taxon>
        <taxon>Pseudomonadati</taxon>
        <taxon>Pseudomonadota</taxon>
        <taxon>Gammaproteobacteria</taxon>
        <taxon>Alteromonadales</taxon>
        <taxon>Pseudoalteromonadaceae</taxon>
        <taxon>Pseudoalteromonas</taxon>
    </lineage>
</organism>
<keyword evidence="7" id="KW-0862">Zinc</keyword>
<dbReference type="PANTHER" id="PTHR43840:SF41">
    <property type="entry name" value="CATION-EFFLUX PUMP FIEF"/>
    <property type="match status" value="1"/>
</dbReference>
<dbReference type="InterPro" id="IPR002524">
    <property type="entry name" value="Cation_efflux"/>
</dbReference>
<evidence type="ECO:0000259" key="16">
    <source>
        <dbReference type="Pfam" id="PF01545"/>
    </source>
</evidence>
<comment type="catalytic activity">
    <reaction evidence="12">
        <text>Cd(2+)(in) + H(+)(out) = Cd(2+)(out) + H(+)(in)</text>
        <dbReference type="Rhea" id="RHEA:28739"/>
        <dbReference type="ChEBI" id="CHEBI:15378"/>
        <dbReference type="ChEBI" id="CHEBI:48775"/>
    </reaction>
</comment>
<dbReference type="Gene3D" id="1.20.1510.10">
    <property type="entry name" value="Cation efflux protein transmembrane domain"/>
    <property type="match status" value="1"/>
</dbReference>
<dbReference type="FunFam" id="1.20.1510.10:FF:000001">
    <property type="entry name" value="Ferrous-iron efflux pump FieF"/>
    <property type="match status" value="1"/>
</dbReference>
<keyword evidence="6 15" id="KW-0812">Transmembrane</keyword>
<keyword evidence="5" id="KW-0410">Iron transport</keyword>
<feature type="domain" description="Cation efflux protein cytoplasmic" evidence="17">
    <location>
        <begin position="217"/>
        <end position="294"/>
    </location>
</feature>
<dbReference type="InterPro" id="IPR027469">
    <property type="entry name" value="Cation_efflux_TMD_sf"/>
</dbReference>
<dbReference type="Pfam" id="PF16916">
    <property type="entry name" value="ZT_dimer"/>
    <property type="match status" value="1"/>
</dbReference>
<evidence type="ECO:0000256" key="14">
    <source>
        <dbReference type="ARBA" id="ARBA00072262"/>
    </source>
</evidence>
<evidence type="ECO:0000256" key="15">
    <source>
        <dbReference type="SAM" id="Phobius"/>
    </source>
</evidence>
<proteinExistence type="inferred from homology"/>
<protein>
    <recommendedName>
        <fullName evidence="14">Cation-efflux pump FieF</fullName>
    </recommendedName>
</protein>
<evidence type="ECO:0000256" key="13">
    <source>
        <dbReference type="ARBA" id="ARBA00062926"/>
    </source>
</evidence>
<keyword evidence="5" id="KW-0408">Iron</keyword>
<dbReference type="PANTHER" id="PTHR43840">
    <property type="entry name" value="MITOCHONDRIAL METAL TRANSPORTER 1-RELATED"/>
    <property type="match status" value="1"/>
</dbReference>
<comment type="subunit">
    <text evidence="13">Homodimer. The subunits are held together in a parallel orientation through zinc binding at the interface of the cytoplasmic domains.</text>
</comment>
<dbReference type="STRING" id="1123010.SAMN02745724_03240"/>
<reference evidence="18 19" key="1">
    <citation type="submission" date="2016-10" db="EMBL/GenBank/DDBJ databases">
        <authorList>
            <person name="de Groot N.N."/>
        </authorList>
    </citation>
    <scope>NUCLEOTIDE SEQUENCE [LARGE SCALE GENOMIC DNA]</scope>
    <source>
        <strain evidence="18 19">DSM 6059</strain>
    </source>
</reference>
<evidence type="ECO:0000256" key="4">
    <source>
        <dbReference type="ARBA" id="ARBA00022475"/>
    </source>
</evidence>
<dbReference type="Gene3D" id="3.30.70.1350">
    <property type="entry name" value="Cation efflux protein, cytoplasmic domain"/>
    <property type="match status" value="1"/>
</dbReference>
<comment type="subcellular location">
    <subcellularLocation>
        <location evidence="1">Cell membrane</location>
        <topology evidence="1">Multi-pass membrane protein</topology>
    </subcellularLocation>
</comment>
<evidence type="ECO:0000256" key="3">
    <source>
        <dbReference type="ARBA" id="ARBA00022448"/>
    </source>
</evidence>
<dbReference type="GO" id="GO:0015341">
    <property type="term" value="F:zinc efflux antiporter activity"/>
    <property type="evidence" value="ECO:0007669"/>
    <property type="project" value="TreeGrafter"/>
</dbReference>
<name>A0A1I1NYT6_9GAMM</name>
<dbReference type="Pfam" id="PF01545">
    <property type="entry name" value="Cation_efflux"/>
    <property type="match status" value="1"/>
</dbReference>
<evidence type="ECO:0000256" key="12">
    <source>
        <dbReference type="ARBA" id="ARBA00050984"/>
    </source>
</evidence>
<comment type="catalytic activity">
    <reaction evidence="10">
        <text>Fe(2+)(in) + H(+)(out) = Fe(2+)(out) + H(+)(in)</text>
        <dbReference type="Rhea" id="RHEA:29439"/>
        <dbReference type="ChEBI" id="CHEBI:15378"/>
        <dbReference type="ChEBI" id="CHEBI:29033"/>
    </reaction>
</comment>
<evidence type="ECO:0000256" key="7">
    <source>
        <dbReference type="ARBA" id="ARBA00022906"/>
    </source>
</evidence>
<keyword evidence="3" id="KW-0813">Transport</keyword>
<dbReference type="GO" id="GO:0015093">
    <property type="term" value="F:ferrous iron transmembrane transporter activity"/>
    <property type="evidence" value="ECO:0007669"/>
    <property type="project" value="TreeGrafter"/>
</dbReference>
<dbReference type="GO" id="GO:0006882">
    <property type="term" value="P:intracellular zinc ion homeostasis"/>
    <property type="evidence" value="ECO:0007669"/>
    <property type="project" value="TreeGrafter"/>
</dbReference>